<dbReference type="Proteomes" id="UP001180087">
    <property type="component" value="Chromosome"/>
</dbReference>
<reference evidence="2" key="1">
    <citation type="submission" date="2023-06" db="EMBL/GenBank/DDBJ databases">
        <title>A Treasure from Seagulls: Isolation and Description of Aciduricobacillus qingdaonensis gen. nov., sp. nov., a Rare Obligately Uric Acid-utilizing Member in the Family Bacillaceae.</title>
        <authorList>
            <person name="Liu W."/>
            <person name="Wang B."/>
        </authorList>
    </citation>
    <scope>NUCLEOTIDE SEQUENCE</scope>
    <source>
        <strain evidence="2">44XB</strain>
    </source>
</reference>
<name>A0ABY9KU42_9BACI</name>
<evidence type="ECO:0000313" key="2">
    <source>
        <dbReference type="EMBL" id="WLV24429.1"/>
    </source>
</evidence>
<dbReference type="RefSeq" id="WP_348027443.1">
    <property type="nucleotide sequence ID" value="NZ_CP129113.1"/>
</dbReference>
<dbReference type="InterPro" id="IPR030910">
    <property type="entry name" value="SLAP_dom"/>
</dbReference>
<protein>
    <submittedName>
        <fullName evidence="2">Accessory Sec system S-layer assembly protein</fullName>
    </submittedName>
</protein>
<organism evidence="2 3">
    <name type="scientific">Aciduricibacillus chroicocephali</name>
    <dbReference type="NCBI Taxonomy" id="3054939"/>
    <lineage>
        <taxon>Bacteria</taxon>
        <taxon>Bacillati</taxon>
        <taxon>Bacillota</taxon>
        <taxon>Bacilli</taxon>
        <taxon>Bacillales</taxon>
        <taxon>Bacillaceae</taxon>
        <taxon>Aciduricibacillus</taxon>
    </lineage>
</organism>
<feature type="compositionally biased region" description="Basic residues" evidence="1">
    <location>
        <begin position="1"/>
        <end position="11"/>
    </location>
</feature>
<evidence type="ECO:0000313" key="3">
    <source>
        <dbReference type="Proteomes" id="UP001180087"/>
    </source>
</evidence>
<dbReference type="EMBL" id="CP129113">
    <property type="protein sequence ID" value="WLV24429.1"/>
    <property type="molecule type" value="Genomic_DNA"/>
</dbReference>
<sequence length="297" mass="33467">MGFKRRLKKNKEKQQGKTVDAADVLAQQEAEAREASDEFETEVYIPSGWDVTEEERYVYAFHNSQAPKLKKNQISIYSMELLEQGDGGAVITALVRNSVSQPIKFEDPTILLLGPDKEVIARKKFDLSVLGDISAFKAVPWKFSFDAEDLEPGAKLPSDDWMLAFELKAEHSLDLDKTWEESIAEDTREALEKIVADAPKLKPGELNFMGLEAQVKDSGDLVVTFLIRNGTDKNVNIEQLPMGLKDATDEEVARGVFKLEDFTVKANTSKPWSFIFPESMVSKKDPDLSRWNLYALQ</sequence>
<gene>
    <name evidence="2" type="ORF">QR721_12415</name>
</gene>
<feature type="region of interest" description="Disordered" evidence="1">
    <location>
        <begin position="1"/>
        <end position="22"/>
    </location>
</feature>
<proteinExistence type="predicted"/>
<accession>A0ABY9KU42</accession>
<dbReference type="InterPro" id="IPR030911">
    <property type="entry name" value="Sec_acc_SLAP"/>
</dbReference>
<evidence type="ECO:0000256" key="1">
    <source>
        <dbReference type="SAM" id="MobiDB-lite"/>
    </source>
</evidence>
<dbReference type="NCBIfam" id="TIGR04398">
    <property type="entry name" value="SLAP_DUP"/>
    <property type="match status" value="2"/>
</dbReference>
<dbReference type="NCBIfam" id="TIGR04399">
    <property type="entry name" value="acc_Sec_SLAP"/>
    <property type="match status" value="1"/>
</dbReference>
<keyword evidence="3" id="KW-1185">Reference proteome</keyword>